<gene>
    <name evidence="4" type="ORF">TMPK1_34780</name>
</gene>
<evidence type="ECO:0000256" key="1">
    <source>
        <dbReference type="ARBA" id="ARBA00008635"/>
    </source>
</evidence>
<dbReference type="Pfam" id="PF05163">
    <property type="entry name" value="DinB"/>
    <property type="match status" value="1"/>
</dbReference>
<evidence type="ECO:0000256" key="3">
    <source>
        <dbReference type="PIRSR" id="PIRSR607837-1"/>
    </source>
</evidence>
<dbReference type="GO" id="GO:0046872">
    <property type="term" value="F:metal ion binding"/>
    <property type="evidence" value="ECO:0007669"/>
    <property type="project" value="UniProtKB-KW"/>
</dbReference>
<feature type="binding site" evidence="3">
    <location>
        <position position="41"/>
    </location>
    <ligand>
        <name>a divalent metal cation</name>
        <dbReference type="ChEBI" id="CHEBI:60240"/>
    </ligand>
</feature>
<dbReference type="Gene3D" id="1.20.120.450">
    <property type="entry name" value="dinb family like domain"/>
    <property type="match status" value="1"/>
</dbReference>
<dbReference type="PANTHER" id="PTHR37302:SF1">
    <property type="entry name" value="PROTEIN DINB"/>
    <property type="match status" value="1"/>
</dbReference>
<evidence type="ECO:0000313" key="4">
    <source>
        <dbReference type="EMBL" id="GIL41241.1"/>
    </source>
</evidence>
<feature type="binding site" evidence="3">
    <location>
        <position position="128"/>
    </location>
    <ligand>
        <name>a divalent metal cation</name>
        <dbReference type="ChEBI" id="CHEBI:60240"/>
    </ligand>
</feature>
<keyword evidence="5" id="KW-1185">Reference proteome</keyword>
<keyword evidence="2 3" id="KW-0479">Metal-binding</keyword>
<dbReference type="SUPFAM" id="SSF109854">
    <property type="entry name" value="DinB/YfiT-like putative metalloenzymes"/>
    <property type="match status" value="1"/>
</dbReference>
<dbReference type="Proteomes" id="UP000681075">
    <property type="component" value="Unassembled WGS sequence"/>
</dbReference>
<dbReference type="InterPro" id="IPR007837">
    <property type="entry name" value="DinB"/>
</dbReference>
<comment type="caution">
    <text evidence="4">The sequence shown here is derived from an EMBL/GenBank/DDBJ whole genome shotgun (WGS) entry which is preliminary data.</text>
</comment>
<dbReference type="AlphaFoldDB" id="A0A8S8XGV9"/>
<sequence>MASYNSEMNRRLYGAASRLDDAQRRDDRGAFFKSIHGTLNHLLWADQAWMSRFAGWDKPTAPGAQSSELFAAFDDMCAARTDLDARIEGWTAGLDQAWLDQDLTFFSGTLQRDVTMPRGLLLTHMFNHQTHHRGQVHAMLTAAGEKTGDTDLPFILP</sequence>
<accession>A0A8S8XGV9</accession>
<organism evidence="4 5">
    <name type="scientific">Roseiterribacter gracilis</name>
    <dbReference type="NCBI Taxonomy" id="2812848"/>
    <lineage>
        <taxon>Bacteria</taxon>
        <taxon>Pseudomonadati</taxon>
        <taxon>Pseudomonadota</taxon>
        <taxon>Alphaproteobacteria</taxon>
        <taxon>Rhodospirillales</taxon>
        <taxon>Roseiterribacteraceae</taxon>
        <taxon>Roseiterribacter</taxon>
    </lineage>
</organism>
<dbReference type="EMBL" id="BOPV01000001">
    <property type="protein sequence ID" value="GIL41241.1"/>
    <property type="molecule type" value="Genomic_DNA"/>
</dbReference>
<comment type="similarity">
    <text evidence="1">Belongs to the DinB family.</text>
</comment>
<evidence type="ECO:0000256" key="2">
    <source>
        <dbReference type="ARBA" id="ARBA00022723"/>
    </source>
</evidence>
<evidence type="ECO:0000313" key="5">
    <source>
        <dbReference type="Proteomes" id="UP000681075"/>
    </source>
</evidence>
<dbReference type="PANTHER" id="PTHR37302">
    <property type="entry name" value="SLR1116 PROTEIN"/>
    <property type="match status" value="1"/>
</dbReference>
<feature type="binding site" evidence="3">
    <location>
        <position position="132"/>
    </location>
    <ligand>
        <name>a divalent metal cation</name>
        <dbReference type="ChEBI" id="CHEBI:60240"/>
    </ligand>
</feature>
<proteinExistence type="inferred from homology"/>
<reference evidence="4" key="1">
    <citation type="submission" date="2021-02" db="EMBL/GenBank/DDBJ databases">
        <title>Genome sequence of Rhodospirillales sp. strain TMPK1 isolated from soil.</title>
        <authorList>
            <person name="Nakai R."/>
            <person name="Kusada H."/>
            <person name="Tamaki H."/>
        </authorList>
    </citation>
    <scope>NUCLEOTIDE SEQUENCE</scope>
    <source>
        <strain evidence="4">TMPK1</strain>
    </source>
</reference>
<dbReference type="InterPro" id="IPR034660">
    <property type="entry name" value="DinB/YfiT-like"/>
</dbReference>
<protein>
    <submittedName>
        <fullName evidence="4">Damage-inducible protein DinB</fullName>
    </submittedName>
</protein>
<name>A0A8S8XGV9_9PROT</name>